<evidence type="ECO:0000256" key="3">
    <source>
        <dbReference type="PROSITE-ProRule" id="PRU00023"/>
    </source>
</evidence>
<sequence length="236" mass="25702">MKMRRRIAILLFIGFIGGAAMACNSSDESSTHSNEVVDMKEVSLFTAIKNNNLTAVKQLLESKVDIEQRNEKGETPLMYAVYQNRNSIAKILMQAGANVNAQDKVLNSPFLYAGAEGNLEIVQEALKYGADFTVFNRYNGSALIPAAEKGHLEVVKLLVNYPNYPIDHVNRLGWTALMEAIVLSNGGAVHTSIVDELIKGGVNVNIPDADGITPLQHAQKRNYTGMVKLLKAAGAK</sequence>
<feature type="repeat" description="ANK" evidence="3">
    <location>
        <begin position="72"/>
        <end position="104"/>
    </location>
</feature>
<dbReference type="InterPro" id="IPR002110">
    <property type="entry name" value="Ankyrin_rpt"/>
</dbReference>
<dbReference type="PROSITE" id="PS51257">
    <property type="entry name" value="PROKAR_LIPOPROTEIN"/>
    <property type="match status" value="1"/>
</dbReference>
<gene>
    <name evidence="5" type="ORF">AS202_17510</name>
</gene>
<feature type="chain" id="PRO_5042570927" description="Ankyrin" evidence="4">
    <location>
        <begin position="23"/>
        <end position="236"/>
    </location>
</feature>
<keyword evidence="2 3" id="KW-0040">ANK repeat</keyword>
<feature type="signal peptide" evidence="4">
    <location>
        <begin position="1"/>
        <end position="22"/>
    </location>
</feature>
<evidence type="ECO:0000313" key="5">
    <source>
        <dbReference type="EMBL" id="ALU27836.1"/>
    </source>
</evidence>
<dbReference type="SMART" id="SM00248">
    <property type="entry name" value="ANK"/>
    <property type="match status" value="6"/>
</dbReference>
<dbReference type="Proteomes" id="UP000069030">
    <property type="component" value="Chromosome"/>
</dbReference>
<keyword evidence="1" id="KW-0677">Repeat</keyword>
<dbReference type="PROSITE" id="PS50088">
    <property type="entry name" value="ANK_REPEAT"/>
    <property type="match status" value="2"/>
</dbReference>
<dbReference type="Gene3D" id="1.25.40.20">
    <property type="entry name" value="Ankyrin repeat-containing domain"/>
    <property type="match status" value="1"/>
</dbReference>
<reference evidence="5 6" key="1">
    <citation type="journal article" date="2016" name="J. Zhejiang Univ. Sci. B">
        <title>Antibiotic resistance mechanisms of Myroides sp.</title>
        <authorList>
            <person name="Hu S."/>
            <person name="Yuan S."/>
            <person name="Qu H."/>
            <person name="Jiang T."/>
            <person name="Zhou Y."/>
            <person name="Wang M."/>
            <person name="Ming D."/>
        </authorList>
    </citation>
    <scope>NUCLEOTIDE SEQUENCE [LARGE SCALE GENOMIC DNA]</scope>
    <source>
        <strain evidence="5 6">PR63039</strain>
    </source>
</reference>
<evidence type="ECO:0000313" key="6">
    <source>
        <dbReference type="Proteomes" id="UP000069030"/>
    </source>
</evidence>
<dbReference type="InterPro" id="IPR036770">
    <property type="entry name" value="Ankyrin_rpt-contain_sf"/>
</dbReference>
<dbReference type="SUPFAM" id="SSF48403">
    <property type="entry name" value="Ankyrin repeat"/>
    <property type="match status" value="1"/>
</dbReference>
<accession>A0AAI8C8D8</accession>
<protein>
    <recommendedName>
        <fullName evidence="7">Ankyrin</fullName>
    </recommendedName>
</protein>
<dbReference type="AlphaFoldDB" id="A0AAI8C8D8"/>
<proteinExistence type="predicted"/>
<organism evidence="5 6">
    <name type="scientific">Myroides odoratimimus</name>
    <dbReference type="NCBI Taxonomy" id="76832"/>
    <lineage>
        <taxon>Bacteria</taxon>
        <taxon>Pseudomonadati</taxon>
        <taxon>Bacteroidota</taxon>
        <taxon>Flavobacteriia</taxon>
        <taxon>Flavobacteriales</taxon>
        <taxon>Flavobacteriaceae</taxon>
        <taxon>Myroides</taxon>
    </lineage>
</organism>
<name>A0AAI8C8D8_9FLAO</name>
<dbReference type="PROSITE" id="PS50297">
    <property type="entry name" value="ANK_REP_REGION"/>
    <property type="match status" value="2"/>
</dbReference>
<dbReference type="EMBL" id="CP013690">
    <property type="protein sequence ID" value="ALU27836.1"/>
    <property type="molecule type" value="Genomic_DNA"/>
</dbReference>
<dbReference type="PANTHER" id="PTHR24173">
    <property type="entry name" value="ANKYRIN REPEAT CONTAINING"/>
    <property type="match status" value="1"/>
</dbReference>
<dbReference type="KEGG" id="mod:AS202_17510"/>
<dbReference type="RefSeq" id="WP_006258308.1">
    <property type="nucleotide sequence ID" value="NZ_CP013690.1"/>
</dbReference>
<dbReference type="PANTHER" id="PTHR24173:SF74">
    <property type="entry name" value="ANKYRIN REPEAT DOMAIN-CONTAINING PROTEIN 16"/>
    <property type="match status" value="1"/>
</dbReference>
<evidence type="ECO:0000256" key="4">
    <source>
        <dbReference type="SAM" id="SignalP"/>
    </source>
</evidence>
<evidence type="ECO:0000256" key="2">
    <source>
        <dbReference type="ARBA" id="ARBA00023043"/>
    </source>
</evidence>
<feature type="repeat" description="ANK" evidence="3">
    <location>
        <begin position="210"/>
        <end position="236"/>
    </location>
</feature>
<dbReference type="Pfam" id="PF12796">
    <property type="entry name" value="Ank_2"/>
    <property type="match status" value="2"/>
</dbReference>
<keyword evidence="4" id="KW-0732">Signal</keyword>
<evidence type="ECO:0000256" key="1">
    <source>
        <dbReference type="ARBA" id="ARBA00022737"/>
    </source>
</evidence>
<evidence type="ECO:0008006" key="7">
    <source>
        <dbReference type="Google" id="ProtNLM"/>
    </source>
</evidence>